<keyword evidence="3" id="KW-1185">Reference proteome</keyword>
<evidence type="ECO:0008006" key="4">
    <source>
        <dbReference type="Google" id="ProtNLM"/>
    </source>
</evidence>
<dbReference type="InterPro" id="IPR025333">
    <property type="entry name" value="DUF4239"/>
</dbReference>
<dbReference type="RefSeq" id="WP_153348155.1">
    <property type="nucleotide sequence ID" value="NZ_WEGI01000015.1"/>
</dbReference>
<evidence type="ECO:0000313" key="2">
    <source>
        <dbReference type="EMBL" id="MQY30915.1"/>
    </source>
</evidence>
<feature type="transmembrane region" description="Helical" evidence="1">
    <location>
        <begin position="12"/>
        <end position="32"/>
    </location>
</feature>
<evidence type="ECO:0000313" key="3">
    <source>
        <dbReference type="Proteomes" id="UP000431401"/>
    </source>
</evidence>
<reference evidence="2 3" key="1">
    <citation type="submission" date="2019-10" db="EMBL/GenBank/DDBJ databases">
        <title>Nocardia macrotermitis sp. nov. and Nocardia aurantia sp. nov., isolated from the gut of fungus growing-termite Macrotermes natalensis.</title>
        <authorList>
            <person name="Benndorf R."/>
            <person name="Schwitalla J."/>
            <person name="Martin K."/>
            <person name="De Beer W."/>
            <person name="Kaster A.-K."/>
            <person name="Vollmers J."/>
            <person name="Poulsen M."/>
            <person name="Beemelmanns C."/>
        </authorList>
    </citation>
    <scope>NUCLEOTIDE SEQUENCE [LARGE SCALE GENOMIC DNA]</scope>
    <source>
        <strain evidence="2 3">RB56</strain>
    </source>
</reference>
<dbReference type="AlphaFoldDB" id="A0A7K0DYX3"/>
<dbReference type="OrthoDB" id="940913at2"/>
<accession>A0A7K0DYX3</accession>
<keyword evidence="1" id="KW-1133">Transmembrane helix</keyword>
<name>A0A7K0DYX3_9NOCA</name>
<sequence length="262" mass="28549">MFTWMYQLPTWAGFVVITGVSVLLVSVGILLARPLVHKLFGPEPGRNEQVTMVLTVGGVFYGLLLGLVAAATYQSFDTAQNLVADEAAAIGTLYREVSAYPEPQRGVLQQDLADYTDNLLTVAFPGLREGEDPPGGTALVTRFQGDLLAFQPQTRAQEIVHQAAIEQFAQFDEERRHRINASAGGLPNVLWYVIVLGAMVNLVLVCLFSLSGRGAHLLLGGLFAFFLGTMIFLIAAMDYPFRGDLSVTPDPVVTMYHNVMGR</sequence>
<feature type="transmembrane region" description="Helical" evidence="1">
    <location>
        <begin position="217"/>
        <end position="237"/>
    </location>
</feature>
<dbReference type="Proteomes" id="UP000431401">
    <property type="component" value="Unassembled WGS sequence"/>
</dbReference>
<proteinExistence type="predicted"/>
<feature type="transmembrane region" description="Helical" evidence="1">
    <location>
        <begin position="189"/>
        <end position="210"/>
    </location>
</feature>
<keyword evidence="1" id="KW-0812">Transmembrane</keyword>
<keyword evidence="1" id="KW-0472">Membrane</keyword>
<comment type="caution">
    <text evidence="2">The sequence shown here is derived from an EMBL/GenBank/DDBJ whole genome shotgun (WGS) entry which is preliminary data.</text>
</comment>
<protein>
    <recommendedName>
        <fullName evidence="4">DUF4239 domain-containing protein</fullName>
    </recommendedName>
</protein>
<organism evidence="2 3">
    <name type="scientific">Nocardia aurantia</name>
    <dbReference type="NCBI Taxonomy" id="2585199"/>
    <lineage>
        <taxon>Bacteria</taxon>
        <taxon>Bacillati</taxon>
        <taxon>Actinomycetota</taxon>
        <taxon>Actinomycetes</taxon>
        <taxon>Mycobacteriales</taxon>
        <taxon>Nocardiaceae</taxon>
        <taxon>Nocardia</taxon>
    </lineage>
</organism>
<gene>
    <name evidence="2" type="ORF">NRB56_65200</name>
</gene>
<dbReference type="Pfam" id="PF14023">
    <property type="entry name" value="Bestrophin-like"/>
    <property type="match status" value="1"/>
</dbReference>
<dbReference type="EMBL" id="WEGI01000015">
    <property type="protein sequence ID" value="MQY30915.1"/>
    <property type="molecule type" value="Genomic_DNA"/>
</dbReference>
<evidence type="ECO:0000256" key="1">
    <source>
        <dbReference type="SAM" id="Phobius"/>
    </source>
</evidence>
<feature type="transmembrane region" description="Helical" evidence="1">
    <location>
        <begin position="53"/>
        <end position="73"/>
    </location>
</feature>